<protein>
    <recommendedName>
        <fullName evidence="2">Squalene cyclase N-terminal domain-containing protein</fullName>
    </recommendedName>
</protein>
<keyword evidence="1" id="KW-1133">Transmembrane helix</keyword>
<dbReference type="Gene3D" id="1.50.10.20">
    <property type="match status" value="1"/>
</dbReference>
<name>A0ABX2DVJ2_9BACL</name>
<keyword evidence="4" id="KW-1185">Reference proteome</keyword>
<evidence type="ECO:0000259" key="2">
    <source>
        <dbReference type="Pfam" id="PF13249"/>
    </source>
</evidence>
<evidence type="ECO:0000313" key="4">
    <source>
        <dbReference type="Proteomes" id="UP000711047"/>
    </source>
</evidence>
<dbReference type="EMBL" id="JABMKX010000012">
    <property type="protein sequence ID" value="NQX48003.1"/>
    <property type="molecule type" value="Genomic_DNA"/>
</dbReference>
<dbReference type="Pfam" id="PF13249">
    <property type="entry name" value="SQHop_cyclase_N"/>
    <property type="match status" value="1"/>
</dbReference>
<organism evidence="3 4">
    <name type="scientific">Paenibacillus tritici</name>
    <dbReference type="NCBI Taxonomy" id="1873425"/>
    <lineage>
        <taxon>Bacteria</taxon>
        <taxon>Bacillati</taxon>
        <taxon>Bacillota</taxon>
        <taxon>Bacilli</taxon>
        <taxon>Bacillales</taxon>
        <taxon>Paenibacillaceae</taxon>
        <taxon>Paenibacillus</taxon>
    </lineage>
</organism>
<accession>A0ABX2DVJ2</accession>
<evidence type="ECO:0000313" key="3">
    <source>
        <dbReference type="EMBL" id="NQX48003.1"/>
    </source>
</evidence>
<evidence type="ECO:0000256" key="1">
    <source>
        <dbReference type="SAM" id="Phobius"/>
    </source>
</evidence>
<feature type="transmembrane region" description="Helical" evidence="1">
    <location>
        <begin position="149"/>
        <end position="166"/>
    </location>
</feature>
<feature type="domain" description="Squalene cyclase N-terminal" evidence="2">
    <location>
        <begin position="10"/>
        <end position="141"/>
    </location>
</feature>
<dbReference type="SUPFAM" id="SSF48239">
    <property type="entry name" value="Terpenoid cyclases/Protein prenyltransferases"/>
    <property type="match status" value="1"/>
</dbReference>
<comment type="caution">
    <text evidence="3">The sequence shown here is derived from an EMBL/GenBank/DDBJ whole genome shotgun (WGS) entry which is preliminary data.</text>
</comment>
<reference evidence="3 4" key="1">
    <citation type="submission" date="2020-05" db="EMBL/GenBank/DDBJ databases">
        <title>Paenibacillus glebae, sp. nov., Paenibacillus humi sp. nov., Paenibacillus pedi sp. nov., Paenibacillus terrestris sp. nov. and Paenibacillus terricola sp. nov., isolated from a forest top soil sample.</title>
        <authorList>
            <person name="Qi S."/>
            <person name="Carlier A."/>
            <person name="Cnockaert M."/>
            <person name="Vandamme P."/>
        </authorList>
    </citation>
    <scope>NUCLEOTIDE SEQUENCE [LARGE SCALE GENOMIC DNA]</scope>
    <source>
        <strain evidence="3 4">LMG 29502</strain>
    </source>
</reference>
<proteinExistence type="predicted"/>
<gene>
    <name evidence="3" type="ORF">HQN87_22000</name>
</gene>
<keyword evidence="1" id="KW-0812">Transmembrane</keyword>
<keyword evidence="1" id="KW-0472">Membrane</keyword>
<dbReference type="InterPro" id="IPR032697">
    <property type="entry name" value="SQ_cyclase_N"/>
</dbReference>
<sequence>MSIVSRRYLRNESWKLYRDKEYGNLSTSVEAYYSLLYSGYSKVTDEPMLRAKDYIQSKGGIGKVTSTLTRVILAATGQSKWPLSISSIPLEVLLFPAYFPINYFEFSGYSRVHLTPMLIMADRRFSISTANAPNLSDLLETRIESDGTLYSYAISTILMMLALLALDYDQQHPLIV</sequence>
<dbReference type="InterPro" id="IPR008930">
    <property type="entry name" value="Terpenoid_cyclase/PrenylTrfase"/>
</dbReference>
<dbReference type="Proteomes" id="UP000711047">
    <property type="component" value="Unassembled WGS sequence"/>
</dbReference>